<proteinExistence type="predicted"/>
<organism evidence="2 3">
    <name type="scientific">Paenimyroides ceti</name>
    <dbReference type="NCBI Taxonomy" id="395087"/>
    <lineage>
        <taxon>Bacteria</taxon>
        <taxon>Pseudomonadati</taxon>
        <taxon>Bacteroidota</taxon>
        <taxon>Flavobacteriia</taxon>
        <taxon>Flavobacteriales</taxon>
        <taxon>Flavobacteriaceae</taxon>
        <taxon>Paenimyroides</taxon>
    </lineage>
</organism>
<evidence type="ECO:0000313" key="3">
    <source>
        <dbReference type="Proteomes" id="UP001242368"/>
    </source>
</evidence>
<dbReference type="Gene3D" id="2.60.120.10">
    <property type="entry name" value="Jelly Rolls"/>
    <property type="match status" value="1"/>
</dbReference>
<gene>
    <name evidence="2" type="ORF">QW060_05475</name>
</gene>
<dbReference type="SUPFAM" id="SSF51206">
    <property type="entry name" value="cAMP-binding domain-like"/>
    <property type="match status" value="1"/>
</dbReference>
<dbReference type="CDD" id="cd00038">
    <property type="entry name" value="CAP_ED"/>
    <property type="match status" value="1"/>
</dbReference>
<keyword evidence="3" id="KW-1185">Reference proteome</keyword>
<accession>A0ABT8CPZ8</accession>
<dbReference type="Pfam" id="PF00027">
    <property type="entry name" value="cNMP_binding"/>
    <property type="match status" value="1"/>
</dbReference>
<evidence type="ECO:0000313" key="2">
    <source>
        <dbReference type="EMBL" id="MDN3706578.1"/>
    </source>
</evidence>
<dbReference type="InterPro" id="IPR018490">
    <property type="entry name" value="cNMP-bd_dom_sf"/>
</dbReference>
<name>A0ABT8CPZ8_9FLAO</name>
<dbReference type="RefSeq" id="WP_290362646.1">
    <property type="nucleotide sequence ID" value="NZ_JAUFQU010000001.1"/>
</dbReference>
<reference evidence="3" key="1">
    <citation type="journal article" date="2019" name="Int. J. Syst. Evol. Microbiol.">
        <title>The Global Catalogue of Microorganisms (GCM) 10K type strain sequencing project: providing services to taxonomists for standard genome sequencing and annotation.</title>
        <authorList>
            <consortium name="The Broad Institute Genomics Platform"/>
            <consortium name="The Broad Institute Genome Sequencing Center for Infectious Disease"/>
            <person name="Wu L."/>
            <person name="Ma J."/>
        </authorList>
    </citation>
    <scope>NUCLEOTIDE SEQUENCE [LARGE SCALE GENOMIC DNA]</scope>
    <source>
        <strain evidence="3">CECT 7184</strain>
    </source>
</reference>
<protein>
    <submittedName>
        <fullName evidence="2">Crp/Fnr family transcriptional regulator</fullName>
    </submittedName>
</protein>
<dbReference type="PROSITE" id="PS50042">
    <property type="entry name" value="CNMP_BINDING_3"/>
    <property type="match status" value="1"/>
</dbReference>
<dbReference type="Proteomes" id="UP001242368">
    <property type="component" value="Unassembled WGS sequence"/>
</dbReference>
<sequence length="188" mass="22518">MTAFENSLRHSFGIEGTDELKYIISQFEPVLLKKGEVFLEEGRSCDKLCFVQSGFLRIFTETENKQITQWIAPHGYFVTDLSGFIFEKMSRWTIEALTDTRLFYIDRNKYKKLNTFIPQWPELERQFIVHCFTTLEDRIFSHLSMTAEQRYHFFFQHNKELFHQVPLQYIASMLGMTPETFSRIRKKQ</sequence>
<dbReference type="InterPro" id="IPR014710">
    <property type="entry name" value="RmlC-like_jellyroll"/>
</dbReference>
<evidence type="ECO:0000259" key="1">
    <source>
        <dbReference type="PROSITE" id="PS50042"/>
    </source>
</evidence>
<comment type="caution">
    <text evidence="2">The sequence shown here is derived from an EMBL/GenBank/DDBJ whole genome shotgun (WGS) entry which is preliminary data.</text>
</comment>
<dbReference type="InterPro" id="IPR000595">
    <property type="entry name" value="cNMP-bd_dom"/>
</dbReference>
<feature type="domain" description="Cyclic nucleotide-binding" evidence="1">
    <location>
        <begin position="18"/>
        <end position="113"/>
    </location>
</feature>
<dbReference type="EMBL" id="JAUFQU010000001">
    <property type="protein sequence ID" value="MDN3706578.1"/>
    <property type="molecule type" value="Genomic_DNA"/>
</dbReference>